<gene>
    <name evidence="1" type="ORF">MiSe_89860</name>
</gene>
<sequence>MTKHDTWVQLNCNSSLDDYLYLFPDGIPMGDPFPMQWTTTQSGEIIALWVIDLDRPNHRQFAALTTAIAIKFNVAAIKVVAEAVANGGEAADGEWAASRKCGEEGMQRTKELADF</sequence>
<proteinExistence type="predicted"/>
<dbReference type="EMBL" id="BLAY01000299">
    <property type="protein sequence ID" value="GET44160.1"/>
    <property type="molecule type" value="Genomic_DNA"/>
</dbReference>
<evidence type="ECO:0000313" key="1">
    <source>
        <dbReference type="EMBL" id="GET44160.1"/>
    </source>
</evidence>
<reference evidence="1" key="1">
    <citation type="submission" date="2019-10" db="EMBL/GenBank/DDBJ databases">
        <title>Draft genome sequece of Microseira wollei NIES-4236.</title>
        <authorList>
            <person name="Yamaguchi H."/>
            <person name="Suzuki S."/>
            <person name="Kawachi M."/>
        </authorList>
    </citation>
    <scope>NUCLEOTIDE SEQUENCE</scope>
    <source>
        <strain evidence="1">NIES-4236</strain>
    </source>
</reference>
<keyword evidence="2" id="KW-1185">Reference proteome</keyword>
<dbReference type="RefSeq" id="WP_226593716.1">
    <property type="nucleotide sequence ID" value="NZ_BLAY01000299.1"/>
</dbReference>
<evidence type="ECO:0000313" key="2">
    <source>
        <dbReference type="Proteomes" id="UP001050975"/>
    </source>
</evidence>
<comment type="caution">
    <text evidence="1">The sequence shown here is derived from an EMBL/GenBank/DDBJ whole genome shotgun (WGS) entry which is preliminary data.</text>
</comment>
<dbReference type="AlphaFoldDB" id="A0AAV3XS57"/>
<accession>A0AAV3XS57</accession>
<protein>
    <submittedName>
        <fullName evidence="1">Uncharacterized protein</fullName>
    </submittedName>
</protein>
<organism evidence="1 2">
    <name type="scientific">Microseira wollei NIES-4236</name>
    <dbReference type="NCBI Taxonomy" id="2530354"/>
    <lineage>
        <taxon>Bacteria</taxon>
        <taxon>Bacillati</taxon>
        <taxon>Cyanobacteriota</taxon>
        <taxon>Cyanophyceae</taxon>
        <taxon>Oscillatoriophycideae</taxon>
        <taxon>Aerosakkonematales</taxon>
        <taxon>Aerosakkonemataceae</taxon>
        <taxon>Microseira</taxon>
    </lineage>
</organism>
<dbReference type="Proteomes" id="UP001050975">
    <property type="component" value="Unassembled WGS sequence"/>
</dbReference>
<name>A0AAV3XS57_9CYAN</name>